<dbReference type="InterPro" id="IPR045175">
    <property type="entry name" value="M28_fam"/>
</dbReference>
<keyword evidence="4" id="KW-0645">Protease</keyword>
<accession>A0A3R8SF83</accession>
<feature type="region of interest" description="Disordered" evidence="1">
    <location>
        <begin position="1"/>
        <end position="23"/>
    </location>
</feature>
<dbReference type="Proteomes" id="UP000274327">
    <property type="component" value="Unassembled WGS sequence"/>
</dbReference>
<dbReference type="GO" id="GO:0006508">
    <property type="term" value="P:proteolysis"/>
    <property type="evidence" value="ECO:0007669"/>
    <property type="project" value="InterPro"/>
</dbReference>
<keyword evidence="2" id="KW-0812">Transmembrane</keyword>
<sequence length="751" mass="76439">MSSTPDDDVTRDPSPPGRGSGPRSAGPILLLVLLLAVVGGLLSRGTSAPQPATAPDEVFSAERAAAAAAPLVQEPRPVGTEANAAAHDHLAEQLAGAGFEVTSSEVIGRRAAEGAGSAGYVRNLVATRPGSDPTGTLVLATHIDSVPHAPGAADAGVGLAVILETVRALGPEALRNDLVILLVDGEETGLLGAQAYVDGAGEELRAPVVVLNHEARGISGRPLVARTAGPMHETLPAMPRPEYESFTDALFGVIPNDTDFTVYRDEGGWWGLDVALIGEAWAYHSPQDDAEHLDPGSLQHFGELTLSLTRELGAQDLAALEDAGEDRPVQTTMPWGMLVMPPWLVQGLGLAAPLALAATAAVLRRRGRLTLLGTSFGALLALLAIALAGAAGYGLWSATAAASPDILSQTMKEPVVALPFLGAELLAGATVMAAAWLLGRLLIGRDALLAGTGMLALLLIAAVAVLSPAFASSMVLPAAAAGIGILLGTLLPPVPSLVVRAAALLPTGWLVGTQVHALGEFGIASSAGALAATTALALAAAAPLLIAPQGEASGTERRPHRLLIPVLPAVLAIGLAIGGIALTRAAGEPVQERVVAAVDAETGHTRWESDGVTEWGRSLDGIEGTSVVEGPQVEVEPAGEGTTSTRIRLTSARPGAEFRMELAEGEFSGVTVDGEPLSDDGSAGAQGLRTLRIVGVPAGHEVVIEAEVPDGASMEVVETVYSPALADGWVAPGSGVSLVQPRVEISRTVTL</sequence>
<keyword evidence="5" id="KW-1185">Reference proteome</keyword>
<feature type="transmembrane region" description="Helical" evidence="2">
    <location>
        <begin position="447"/>
        <end position="466"/>
    </location>
</feature>
<evidence type="ECO:0000313" key="5">
    <source>
        <dbReference type="Proteomes" id="UP000274327"/>
    </source>
</evidence>
<evidence type="ECO:0000259" key="3">
    <source>
        <dbReference type="Pfam" id="PF04389"/>
    </source>
</evidence>
<dbReference type="RefSeq" id="WP_126985376.1">
    <property type="nucleotide sequence ID" value="NZ_ML133852.1"/>
</dbReference>
<dbReference type="GeneID" id="78120377"/>
<keyword evidence="2" id="KW-1133">Transmembrane helix</keyword>
<dbReference type="InterPro" id="IPR007484">
    <property type="entry name" value="Peptidase_M28"/>
</dbReference>
<dbReference type="EMBL" id="QOCI01000002">
    <property type="protein sequence ID" value="RRR19600.1"/>
    <property type="molecule type" value="Genomic_DNA"/>
</dbReference>
<dbReference type="Pfam" id="PF04389">
    <property type="entry name" value="Peptidase_M28"/>
    <property type="match status" value="1"/>
</dbReference>
<keyword evidence="2" id="KW-0472">Membrane</keyword>
<gene>
    <name evidence="4" type="ORF">DS079_04935</name>
</gene>
<evidence type="ECO:0000313" key="4">
    <source>
        <dbReference type="EMBL" id="RRR19600.1"/>
    </source>
</evidence>
<evidence type="ECO:0000256" key="1">
    <source>
        <dbReference type="SAM" id="MobiDB-lite"/>
    </source>
</evidence>
<dbReference type="PANTHER" id="PTHR12147">
    <property type="entry name" value="METALLOPEPTIDASE M28 FAMILY MEMBER"/>
    <property type="match status" value="1"/>
</dbReference>
<keyword evidence="4" id="KW-0031">Aminopeptidase</keyword>
<name>A0A3R8SF83_9MICO</name>
<feature type="transmembrane region" description="Helical" evidence="2">
    <location>
        <begin position="416"/>
        <end position="438"/>
    </location>
</feature>
<dbReference type="GO" id="GO:0008235">
    <property type="term" value="F:metalloexopeptidase activity"/>
    <property type="evidence" value="ECO:0007669"/>
    <property type="project" value="InterPro"/>
</dbReference>
<keyword evidence="4" id="KW-0378">Hydrolase</keyword>
<feature type="transmembrane region" description="Helical" evidence="2">
    <location>
        <begin position="375"/>
        <end position="396"/>
    </location>
</feature>
<dbReference type="SUPFAM" id="SSF53187">
    <property type="entry name" value="Zn-dependent exopeptidases"/>
    <property type="match status" value="1"/>
</dbReference>
<organism evidence="4 5">
    <name type="scientific">Brachybacterium paraconglomeratum</name>
    <dbReference type="NCBI Taxonomy" id="173362"/>
    <lineage>
        <taxon>Bacteria</taxon>
        <taxon>Bacillati</taxon>
        <taxon>Actinomycetota</taxon>
        <taxon>Actinomycetes</taxon>
        <taxon>Micrococcales</taxon>
        <taxon>Dermabacteraceae</taxon>
        <taxon>Brachybacterium</taxon>
    </lineage>
</organism>
<dbReference type="Gene3D" id="3.40.630.10">
    <property type="entry name" value="Zn peptidases"/>
    <property type="match status" value="1"/>
</dbReference>
<feature type="transmembrane region" description="Helical" evidence="2">
    <location>
        <begin position="523"/>
        <end position="546"/>
    </location>
</feature>
<feature type="transmembrane region" description="Helical" evidence="2">
    <location>
        <begin position="343"/>
        <end position="363"/>
    </location>
</feature>
<reference evidence="4 5" key="1">
    <citation type="submission" date="2018-07" db="EMBL/GenBank/DDBJ databases">
        <title>Brachybacteriurn paraconglorneratum KCTC 9916.</title>
        <authorList>
            <person name="Li Y."/>
        </authorList>
    </citation>
    <scope>NUCLEOTIDE SEQUENCE [LARGE SCALE GENOMIC DNA]</scope>
    <source>
        <strain evidence="4 5">KCTC 9916</strain>
    </source>
</reference>
<comment type="caution">
    <text evidence="4">The sequence shown here is derived from an EMBL/GenBank/DDBJ whole genome shotgun (WGS) entry which is preliminary data.</text>
</comment>
<evidence type="ECO:0000256" key="2">
    <source>
        <dbReference type="SAM" id="Phobius"/>
    </source>
</evidence>
<feature type="transmembrane region" description="Helical" evidence="2">
    <location>
        <begin position="562"/>
        <end position="582"/>
    </location>
</feature>
<dbReference type="AlphaFoldDB" id="A0A3R8SF83"/>
<proteinExistence type="predicted"/>
<feature type="domain" description="Peptidase M28" evidence="3">
    <location>
        <begin position="123"/>
        <end position="308"/>
    </location>
</feature>
<dbReference type="GO" id="GO:0004177">
    <property type="term" value="F:aminopeptidase activity"/>
    <property type="evidence" value="ECO:0007669"/>
    <property type="project" value="UniProtKB-KW"/>
</dbReference>
<dbReference type="PANTHER" id="PTHR12147:SF26">
    <property type="entry name" value="PEPTIDASE M28 DOMAIN-CONTAINING PROTEIN"/>
    <property type="match status" value="1"/>
</dbReference>
<protein>
    <submittedName>
        <fullName evidence="4">Aminopeptidase</fullName>
    </submittedName>
</protein>